<comment type="caution">
    <text evidence="1">The sequence shown here is derived from an EMBL/GenBank/DDBJ whole genome shotgun (WGS) entry which is preliminary data.</text>
</comment>
<protein>
    <submittedName>
        <fullName evidence="1">Uncharacterized protein</fullName>
    </submittedName>
</protein>
<accession>X6M5I9</accession>
<dbReference type="AlphaFoldDB" id="X6M5I9"/>
<evidence type="ECO:0000313" key="1">
    <source>
        <dbReference type="EMBL" id="ETO09258.1"/>
    </source>
</evidence>
<sequence length="177" mass="20899">MPKTFDTNDKMDFDKNQAFDQQLLQKTILKESMMKRVSENQKLHNIGRGKDGMLTQEELWEKLNNDKINEKDDLTQIRTRKNAHNIIEETRHYSSDIVKYLYDDRANKMSQLLVTASGKKIVAVVGFAFMDALESAWSLHKNSNNKLHQRFYNQKTIILIKYKKTRCFLCKANFEIF</sequence>
<organism evidence="1 2">
    <name type="scientific">Reticulomyxa filosa</name>
    <dbReference type="NCBI Taxonomy" id="46433"/>
    <lineage>
        <taxon>Eukaryota</taxon>
        <taxon>Sar</taxon>
        <taxon>Rhizaria</taxon>
        <taxon>Retaria</taxon>
        <taxon>Foraminifera</taxon>
        <taxon>Monothalamids</taxon>
        <taxon>Reticulomyxidae</taxon>
        <taxon>Reticulomyxa</taxon>
    </lineage>
</organism>
<proteinExistence type="predicted"/>
<dbReference type="Proteomes" id="UP000023152">
    <property type="component" value="Unassembled WGS sequence"/>
</dbReference>
<keyword evidence="2" id="KW-1185">Reference proteome</keyword>
<reference evidence="1 2" key="1">
    <citation type="journal article" date="2013" name="Curr. Biol.">
        <title>The Genome of the Foraminiferan Reticulomyxa filosa.</title>
        <authorList>
            <person name="Glockner G."/>
            <person name="Hulsmann N."/>
            <person name="Schleicher M."/>
            <person name="Noegel A.A."/>
            <person name="Eichinger L."/>
            <person name="Gallinger C."/>
            <person name="Pawlowski J."/>
            <person name="Sierra R."/>
            <person name="Euteneuer U."/>
            <person name="Pillet L."/>
            <person name="Moustafa A."/>
            <person name="Platzer M."/>
            <person name="Groth M."/>
            <person name="Szafranski K."/>
            <person name="Schliwa M."/>
        </authorList>
    </citation>
    <scope>NUCLEOTIDE SEQUENCE [LARGE SCALE GENOMIC DNA]</scope>
</reference>
<name>X6M5I9_RETFI</name>
<gene>
    <name evidence="1" type="ORF">RFI_28129</name>
</gene>
<dbReference type="EMBL" id="ASPP01024197">
    <property type="protein sequence ID" value="ETO09258.1"/>
    <property type="molecule type" value="Genomic_DNA"/>
</dbReference>
<evidence type="ECO:0000313" key="2">
    <source>
        <dbReference type="Proteomes" id="UP000023152"/>
    </source>
</evidence>